<dbReference type="GO" id="GO:0043386">
    <property type="term" value="P:mycotoxin biosynthetic process"/>
    <property type="evidence" value="ECO:0007669"/>
    <property type="project" value="InterPro"/>
</dbReference>
<sequence length="164" mass="18834">MNSRVLQKDQVNINSEVPREWGLDLKQVALTVEDSVNFRLDTVEGAEQWRAVQPPGDGYITLGEGSNKRRYRLAMFHALDCLDAVRQNVLQRKAFRDTATSPEAHYCLDYLRQTIQCRSDIQLEQVRSEYGPKSVQPFVTHSNCRDWSAVYSELERLGDVVSRS</sequence>
<dbReference type="PANTHER" id="PTHR33365">
    <property type="entry name" value="YALI0B05434P"/>
    <property type="match status" value="1"/>
</dbReference>
<dbReference type="InterPro" id="IPR021765">
    <property type="entry name" value="UstYa-like"/>
</dbReference>
<accession>A0A9Q5HRG1</accession>
<dbReference type="EMBL" id="LNZH02000215">
    <property type="protein sequence ID" value="OCB84457.1"/>
    <property type="molecule type" value="Genomic_DNA"/>
</dbReference>
<dbReference type="PANTHER" id="PTHR33365:SF4">
    <property type="entry name" value="CYCLOCHLOROTINE BIOSYNTHESIS PROTEIN O"/>
    <property type="match status" value="1"/>
</dbReference>
<comment type="similarity">
    <text evidence="2">Belongs to the ustYa family.</text>
</comment>
<gene>
    <name evidence="3" type="ORF">A7U60_g8443</name>
</gene>
<name>A0A9Q5HRG1_SANBA</name>
<evidence type="ECO:0000256" key="2">
    <source>
        <dbReference type="ARBA" id="ARBA00035112"/>
    </source>
</evidence>
<evidence type="ECO:0000256" key="1">
    <source>
        <dbReference type="ARBA" id="ARBA00004685"/>
    </source>
</evidence>
<dbReference type="AlphaFoldDB" id="A0A9Q5HRG1"/>
<evidence type="ECO:0000313" key="4">
    <source>
        <dbReference type="Proteomes" id="UP000757232"/>
    </source>
</evidence>
<keyword evidence="4" id="KW-1185">Reference proteome</keyword>
<comment type="pathway">
    <text evidence="1">Mycotoxin biosynthesis.</text>
</comment>
<reference evidence="3" key="1">
    <citation type="submission" date="2016-06" db="EMBL/GenBank/DDBJ databases">
        <title>Draft Genome sequence of the fungus Inonotus baumii.</title>
        <authorList>
            <person name="Zhu H."/>
            <person name="Lin W."/>
        </authorList>
    </citation>
    <scope>NUCLEOTIDE SEQUENCE</scope>
    <source>
        <strain evidence="3">821</strain>
    </source>
</reference>
<organism evidence="3 4">
    <name type="scientific">Sanghuangporus baumii</name>
    <name type="common">Phellinus baumii</name>
    <dbReference type="NCBI Taxonomy" id="108892"/>
    <lineage>
        <taxon>Eukaryota</taxon>
        <taxon>Fungi</taxon>
        <taxon>Dikarya</taxon>
        <taxon>Basidiomycota</taxon>
        <taxon>Agaricomycotina</taxon>
        <taxon>Agaricomycetes</taxon>
        <taxon>Hymenochaetales</taxon>
        <taxon>Hymenochaetaceae</taxon>
        <taxon>Sanghuangporus</taxon>
    </lineage>
</organism>
<dbReference type="Pfam" id="PF11807">
    <property type="entry name" value="UstYa"/>
    <property type="match status" value="1"/>
</dbReference>
<comment type="caution">
    <text evidence="3">The sequence shown here is derived from an EMBL/GenBank/DDBJ whole genome shotgun (WGS) entry which is preliminary data.</text>
</comment>
<dbReference type="Proteomes" id="UP000757232">
    <property type="component" value="Unassembled WGS sequence"/>
</dbReference>
<dbReference type="OrthoDB" id="3687641at2759"/>
<evidence type="ECO:0000313" key="3">
    <source>
        <dbReference type="EMBL" id="OCB84457.1"/>
    </source>
</evidence>
<protein>
    <submittedName>
        <fullName evidence="3">Uncharacterized protein</fullName>
    </submittedName>
</protein>
<proteinExistence type="inferred from homology"/>